<dbReference type="InterPro" id="IPR050073">
    <property type="entry name" value="2-IPM_HCS-like"/>
</dbReference>
<name>A0A438I6T5_VITVI</name>
<comment type="caution">
    <text evidence="1">The sequence shown here is derived from an EMBL/GenBank/DDBJ whole genome shotgun (WGS) entry which is preliminary data.</text>
</comment>
<dbReference type="AlphaFoldDB" id="A0A438I6T5"/>
<accession>A0A438I6T5</accession>
<evidence type="ECO:0000313" key="1">
    <source>
        <dbReference type="EMBL" id="RVW92377.1"/>
    </source>
</evidence>
<dbReference type="OrthoDB" id="2015253at2759"/>
<dbReference type="InterPro" id="IPR013785">
    <property type="entry name" value="Aldolase_TIM"/>
</dbReference>
<dbReference type="PANTHER" id="PTHR10277:SF9">
    <property type="entry name" value="2-ISOPROPYLMALATE SYNTHASE 1, CHLOROPLASTIC-RELATED"/>
    <property type="match status" value="1"/>
</dbReference>
<organism evidence="1 2">
    <name type="scientific">Vitis vinifera</name>
    <name type="common">Grape</name>
    <dbReference type="NCBI Taxonomy" id="29760"/>
    <lineage>
        <taxon>Eukaryota</taxon>
        <taxon>Viridiplantae</taxon>
        <taxon>Streptophyta</taxon>
        <taxon>Embryophyta</taxon>
        <taxon>Tracheophyta</taxon>
        <taxon>Spermatophyta</taxon>
        <taxon>Magnoliopsida</taxon>
        <taxon>eudicotyledons</taxon>
        <taxon>Gunneridae</taxon>
        <taxon>Pentapetalae</taxon>
        <taxon>rosids</taxon>
        <taxon>Vitales</taxon>
        <taxon>Vitaceae</taxon>
        <taxon>Viteae</taxon>
        <taxon>Vitis</taxon>
    </lineage>
</organism>
<proteinExistence type="predicted"/>
<dbReference type="PANTHER" id="PTHR10277">
    <property type="entry name" value="HOMOCITRATE SYNTHASE-RELATED"/>
    <property type="match status" value="1"/>
</dbReference>
<sequence length="93" mass="10124">MDGFEVVMALKCRGEKALGGLYTGINIRHIVKTSKMVAEYSGLQVQPHKAIVGANAFAHESGIHQLHPPTGSFFDLSRLTLPSWNHQQGHATS</sequence>
<reference evidence="1 2" key="1">
    <citation type="journal article" date="2018" name="PLoS Genet.">
        <title>Population sequencing reveals clonal diversity and ancestral inbreeding in the grapevine cultivar Chardonnay.</title>
        <authorList>
            <person name="Roach M.J."/>
            <person name="Johnson D.L."/>
            <person name="Bohlmann J."/>
            <person name="van Vuuren H.J."/>
            <person name="Jones S.J."/>
            <person name="Pretorius I.S."/>
            <person name="Schmidt S.A."/>
            <person name="Borneman A.R."/>
        </authorList>
    </citation>
    <scope>NUCLEOTIDE SEQUENCE [LARGE SCALE GENOMIC DNA]</scope>
    <source>
        <strain evidence="2">cv. Chardonnay</strain>
        <tissue evidence="1">Leaf</tissue>
    </source>
</reference>
<gene>
    <name evidence="1" type="primary">IPMSA_0</name>
    <name evidence="1" type="ORF">CK203_032493</name>
</gene>
<dbReference type="Gene3D" id="3.20.20.70">
    <property type="entry name" value="Aldolase class I"/>
    <property type="match status" value="1"/>
</dbReference>
<dbReference type="SUPFAM" id="SSF51569">
    <property type="entry name" value="Aldolase"/>
    <property type="match status" value="1"/>
</dbReference>
<evidence type="ECO:0000313" key="2">
    <source>
        <dbReference type="Proteomes" id="UP000288805"/>
    </source>
</evidence>
<dbReference type="EMBL" id="QGNW01000138">
    <property type="protein sequence ID" value="RVW92377.1"/>
    <property type="molecule type" value="Genomic_DNA"/>
</dbReference>
<dbReference type="Proteomes" id="UP000288805">
    <property type="component" value="Unassembled WGS sequence"/>
</dbReference>
<protein>
    <submittedName>
        <fullName evidence="1">2-isopropylmalate synthase A</fullName>
    </submittedName>
</protein>